<protein>
    <submittedName>
        <fullName evidence="2">Uncharacterized protein</fullName>
    </submittedName>
</protein>
<evidence type="ECO:0000313" key="2">
    <source>
        <dbReference type="EMBL" id="KAK4462019.1"/>
    </source>
</evidence>
<evidence type="ECO:0000313" key="3">
    <source>
        <dbReference type="Proteomes" id="UP001321749"/>
    </source>
</evidence>
<organism evidence="2 3">
    <name type="scientific">Cladorrhinum samala</name>
    <dbReference type="NCBI Taxonomy" id="585594"/>
    <lineage>
        <taxon>Eukaryota</taxon>
        <taxon>Fungi</taxon>
        <taxon>Dikarya</taxon>
        <taxon>Ascomycota</taxon>
        <taxon>Pezizomycotina</taxon>
        <taxon>Sordariomycetes</taxon>
        <taxon>Sordariomycetidae</taxon>
        <taxon>Sordariales</taxon>
        <taxon>Podosporaceae</taxon>
        <taxon>Cladorrhinum</taxon>
    </lineage>
</organism>
<dbReference type="Proteomes" id="UP001321749">
    <property type="component" value="Unassembled WGS sequence"/>
</dbReference>
<accession>A0AAV9HMP6</accession>
<name>A0AAV9HMP6_9PEZI</name>
<comment type="caution">
    <text evidence="2">The sequence shown here is derived from an EMBL/GenBank/DDBJ whole genome shotgun (WGS) entry which is preliminary data.</text>
</comment>
<feature type="transmembrane region" description="Helical" evidence="1">
    <location>
        <begin position="22"/>
        <end position="44"/>
    </location>
</feature>
<reference evidence="2" key="2">
    <citation type="submission" date="2023-06" db="EMBL/GenBank/DDBJ databases">
        <authorList>
            <consortium name="Lawrence Berkeley National Laboratory"/>
            <person name="Mondo S.J."/>
            <person name="Hensen N."/>
            <person name="Bonometti L."/>
            <person name="Westerberg I."/>
            <person name="Brannstrom I.O."/>
            <person name="Guillou S."/>
            <person name="Cros-Aarteil S."/>
            <person name="Calhoun S."/>
            <person name="Haridas S."/>
            <person name="Kuo A."/>
            <person name="Pangilinan J."/>
            <person name="Riley R."/>
            <person name="Labutti K."/>
            <person name="Andreopoulos B."/>
            <person name="Lipzen A."/>
            <person name="Chen C."/>
            <person name="Yanf M."/>
            <person name="Daum C."/>
            <person name="Ng V."/>
            <person name="Clum A."/>
            <person name="Steindorff A."/>
            <person name="Ohm R."/>
            <person name="Martin F."/>
            <person name="Silar P."/>
            <person name="Natvig D."/>
            <person name="Lalanne C."/>
            <person name="Gautier V."/>
            <person name="Ament-Velasquez S.L."/>
            <person name="Kruys A."/>
            <person name="Hutchinson M.I."/>
            <person name="Powell A.J."/>
            <person name="Barry K."/>
            <person name="Miller A.N."/>
            <person name="Grigoriev I.V."/>
            <person name="Debuchy R."/>
            <person name="Gladieux P."/>
            <person name="Thoren M.H."/>
            <person name="Johannesson H."/>
        </authorList>
    </citation>
    <scope>NUCLEOTIDE SEQUENCE</scope>
    <source>
        <strain evidence="2">PSN324</strain>
    </source>
</reference>
<reference evidence="2" key="1">
    <citation type="journal article" date="2023" name="Mol. Phylogenet. Evol.">
        <title>Genome-scale phylogeny and comparative genomics of the fungal order Sordariales.</title>
        <authorList>
            <person name="Hensen N."/>
            <person name="Bonometti L."/>
            <person name="Westerberg I."/>
            <person name="Brannstrom I.O."/>
            <person name="Guillou S."/>
            <person name="Cros-Aarteil S."/>
            <person name="Calhoun S."/>
            <person name="Haridas S."/>
            <person name="Kuo A."/>
            <person name="Mondo S."/>
            <person name="Pangilinan J."/>
            <person name="Riley R."/>
            <person name="LaButti K."/>
            <person name="Andreopoulos B."/>
            <person name="Lipzen A."/>
            <person name="Chen C."/>
            <person name="Yan M."/>
            <person name="Daum C."/>
            <person name="Ng V."/>
            <person name="Clum A."/>
            <person name="Steindorff A."/>
            <person name="Ohm R.A."/>
            <person name="Martin F."/>
            <person name="Silar P."/>
            <person name="Natvig D.O."/>
            <person name="Lalanne C."/>
            <person name="Gautier V."/>
            <person name="Ament-Velasquez S.L."/>
            <person name="Kruys A."/>
            <person name="Hutchinson M.I."/>
            <person name="Powell A.J."/>
            <person name="Barry K."/>
            <person name="Miller A.N."/>
            <person name="Grigoriev I.V."/>
            <person name="Debuchy R."/>
            <person name="Gladieux P."/>
            <person name="Hiltunen Thoren M."/>
            <person name="Johannesson H."/>
        </authorList>
    </citation>
    <scope>NUCLEOTIDE SEQUENCE</scope>
    <source>
        <strain evidence="2">PSN324</strain>
    </source>
</reference>
<dbReference type="AlphaFoldDB" id="A0AAV9HMP6"/>
<keyword evidence="3" id="KW-1185">Reference proteome</keyword>
<dbReference type="EMBL" id="MU864979">
    <property type="protein sequence ID" value="KAK4462019.1"/>
    <property type="molecule type" value="Genomic_DNA"/>
</dbReference>
<gene>
    <name evidence="2" type="ORF">QBC42DRAFT_85502</name>
</gene>
<sequence length="58" mass="6474">MPAIDYSYSQLAKRSNWPAKNAGVMVVFCIVGVVGIGLIFLFVMKKMAARKERRAQVI</sequence>
<keyword evidence="1" id="KW-0472">Membrane</keyword>
<keyword evidence="1" id="KW-0812">Transmembrane</keyword>
<keyword evidence="1" id="KW-1133">Transmembrane helix</keyword>
<evidence type="ECO:0000256" key="1">
    <source>
        <dbReference type="SAM" id="Phobius"/>
    </source>
</evidence>
<proteinExistence type="predicted"/>